<dbReference type="InterPro" id="IPR036427">
    <property type="entry name" value="Bromodomain-like_sf"/>
</dbReference>
<dbReference type="Gene3D" id="1.20.920.10">
    <property type="entry name" value="Bromodomain-like"/>
    <property type="match status" value="1"/>
</dbReference>
<dbReference type="PANTHER" id="PTHR15398">
    <property type="entry name" value="BROMODOMAIN-CONTAINING PROTEIN 8"/>
    <property type="match status" value="1"/>
</dbReference>
<dbReference type="SMART" id="SM00297">
    <property type="entry name" value="BROMO"/>
    <property type="match status" value="1"/>
</dbReference>
<evidence type="ECO:0000259" key="4">
    <source>
        <dbReference type="PROSITE" id="PS50014"/>
    </source>
</evidence>
<dbReference type="EMBL" id="VDCV01000004">
    <property type="protein sequence ID" value="KAB5560557.1"/>
    <property type="molecule type" value="Genomic_DNA"/>
</dbReference>
<evidence type="ECO:0000256" key="3">
    <source>
        <dbReference type="SAM" id="MobiDB-lite"/>
    </source>
</evidence>
<protein>
    <recommendedName>
        <fullName evidence="4">Bromo domain-containing protein</fullName>
    </recommendedName>
</protein>
<dbReference type="CDD" id="cd00167">
    <property type="entry name" value="SANT"/>
    <property type="match status" value="1"/>
</dbReference>
<comment type="caution">
    <text evidence="5">The sequence shown here is derived from an EMBL/GenBank/DDBJ whole genome shotgun (WGS) entry which is preliminary data.</text>
</comment>
<dbReference type="Pfam" id="PF00439">
    <property type="entry name" value="Bromodomain"/>
    <property type="match status" value="1"/>
</dbReference>
<keyword evidence="1 2" id="KW-0103">Bromodomain</keyword>
<keyword evidence="6" id="KW-1185">Reference proteome</keyword>
<evidence type="ECO:0000256" key="2">
    <source>
        <dbReference type="PROSITE-ProRule" id="PRU00035"/>
    </source>
</evidence>
<dbReference type="GO" id="GO:0035267">
    <property type="term" value="C:NuA4 histone acetyltransferase complex"/>
    <property type="evidence" value="ECO:0007669"/>
    <property type="project" value="TreeGrafter"/>
</dbReference>
<evidence type="ECO:0000313" key="6">
    <source>
        <dbReference type="Proteomes" id="UP000326939"/>
    </source>
</evidence>
<evidence type="ECO:0000313" key="5">
    <source>
        <dbReference type="EMBL" id="KAB5560557.1"/>
    </source>
</evidence>
<feature type="region of interest" description="Disordered" evidence="3">
    <location>
        <begin position="392"/>
        <end position="522"/>
    </location>
</feature>
<dbReference type="InterPro" id="IPR001005">
    <property type="entry name" value="SANT/Myb"/>
</dbReference>
<dbReference type="Proteomes" id="UP000326939">
    <property type="component" value="Chromosome 4"/>
</dbReference>
<feature type="compositionally biased region" description="Polar residues" evidence="3">
    <location>
        <begin position="420"/>
        <end position="432"/>
    </location>
</feature>
<sequence length="522" mass="57793">MGTEILIKKWGTWEELLLGGAVIRHGTRDWNLVASELRARTVNCPYTFTPEICKAKYEDLQQRYSGCKAWFEELRKKRMAELRRALEQSEGSIGSLESKLEILKTGRREDCHVSYDSSQTESPVLFLKCGGIESSSKETSKDGLSAGSFTQDTKTNWTPECRVPTAVPAAEIEIKPEVSVSPEENKVSSIWKLSESIFAGQVSSLKRRRGKRKRKDCTKDVKEGSVGESEFLESADALFATRCKDNSASTSGQIARCSTIDYQSRGSSKDGVVDIRVIFDSIAENKCASVFHRRLDSQKRGRYKKMILQHMDIDTIRSRIGSGSITTAKELFRDLLLLANNALVFYSKTTREYKSALLLRNIVTKSLRQNLRNYITKTTIALLSTTSPFLRAPVKPQSARPGNGKLPGKVTKAGKLVAKTPNTGNRPNNVHSPPSAESLALKKKGASHSPPLAESLAMRKKSSHPFPLAESLATRKKSSHSLPSAESLATRKKGSGRPRKTGQESSQRLESVPKGSKRSRVK</sequence>
<name>A0A5N5N015_9ROSI</name>
<feature type="compositionally biased region" description="Basic residues" evidence="3">
    <location>
        <begin position="490"/>
        <end position="500"/>
    </location>
</feature>
<dbReference type="PROSITE" id="PS50014">
    <property type="entry name" value="BROMODOMAIN_2"/>
    <property type="match status" value="1"/>
</dbReference>
<proteinExistence type="predicted"/>
<dbReference type="AlphaFoldDB" id="A0A5N5N015"/>
<feature type="domain" description="Bromo" evidence="4">
    <location>
        <begin position="283"/>
        <end position="353"/>
    </location>
</feature>
<dbReference type="SUPFAM" id="SSF47370">
    <property type="entry name" value="Bromodomain"/>
    <property type="match status" value="1"/>
</dbReference>
<reference evidence="6" key="1">
    <citation type="journal article" date="2019" name="Gigascience">
        <title>De novo genome assembly of the endangered Acer yangbiense, a plant species with extremely small populations endemic to Yunnan Province, China.</title>
        <authorList>
            <person name="Yang J."/>
            <person name="Wariss H.M."/>
            <person name="Tao L."/>
            <person name="Zhang R."/>
            <person name="Yun Q."/>
            <person name="Hollingsworth P."/>
            <person name="Dao Z."/>
            <person name="Luo G."/>
            <person name="Guo H."/>
            <person name="Ma Y."/>
            <person name="Sun W."/>
        </authorList>
    </citation>
    <scope>NUCLEOTIDE SEQUENCE [LARGE SCALE GENOMIC DNA]</scope>
    <source>
        <strain evidence="6">cv. br00</strain>
    </source>
</reference>
<evidence type="ECO:0000256" key="1">
    <source>
        <dbReference type="ARBA" id="ARBA00023117"/>
    </source>
</evidence>
<dbReference type="InterPro" id="IPR001487">
    <property type="entry name" value="Bromodomain"/>
</dbReference>
<accession>A0A5N5N015</accession>
<dbReference type="PANTHER" id="PTHR15398:SF4">
    <property type="entry name" value="BROMODOMAIN-CONTAINING PROTEIN 8 ISOFORM X1"/>
    <property type="match status" value="1"/>
</dbReference>
<feature type="compositionally biased region" description="Polar residues" evidence="3">
    <location>
        <begin position="147"/>
        <end position="157"/>
    </location>
</feature>
<organism evidence="5 6">
    <name type="scientific">Salix brachista</name>
    <dbReference type="NCBI Taxonomy" id="2182728"/>
    <lineage>
        <taxon>Eukaryota</taxon>
        <taxon>Viridiplantae</taxon>
        <taxon>Streptophyta</taxon>
        <taxon>Embryophyta</taxon>
        <taxon>Tracheophyta</taxon>
        <taxon>Spermatophyta</taxon>
        <taxon>Magnoliopsida</taxon>
        <taxon>eudicotyledons</taxon>
        <taxon>Gunneridae</taxon>
        <taxon>Pentapetalae</taxon>
        <taxon>rosids</taxon>
        <taxon>fabids</taxon>
        <taxon>Malpighiales</taxon>
        <taxon>Salicaceae</taxon>
        <taxon>Saliceae</taxon>
        <taxon>Salix</taxon>
    </lineage>
</organism>
<feature type="region of interest" description="Disordered" evidence="3">
    <location>
        <begin position="135"/>
        <end position="157"/>
    </location>
</feature>
<dbReference type="CDD" id="cd04369">
    <property type="entry name" value="Bromodomain"/>
    <property type="match status" value="1"/>
</dbReference>
<gene>
    <name evidence="5" type="ORF">DKX38_005514</name>
</gene>